<feature type="transmembrane region" description="Helical" evidence="3">
    <location>
        <begin position="220"/>
        <end position="245"/>
    </location>
</feature>
<dbReference type="Proteomes" id="UP000221080">
    <property type="component" value="Chromosome 13"/>
</dbReference>
<keyword evidence="3" id="KW-1133">Transmembrane helix</keyword>
<dbReference type="KEGG" id="ipu:124628821"/>
<dbReference type="RefSeq" id="XP_047015449.1">
    <property type="nucleotide sequence ID" value="XM_047159493.2"/>
</dbReference>
<dbReference type="OrthoDB" id="10535765at2759"/>
<evidence type="ECO:0000256" key="3">
    <source>
        <dbReference type="SAM" id="Phobius"/>
    </source>
</evidence>
<feature type="coiled-coil region" evidence="1">
    <location>
        <begin position="72"/>
        <end position="99"/>
    </location>
</feature>
<keyword evidence="3" id="KW-0812">Transmembrane</keyword>
<organism evidence="4 5">
    <name type="scientific">Ictalurus punctatus</name>
    <name type="common">Channel catfish</name>
    <name type="synonym">Silurus punctatus</name>
    <dbReference type="NCBI Taxonomy" id="7998"/>
    <lineage>
        <taxon>Eukaryota</taxon>
        <taxon>Metazoa</taxon>
        <taxon>Chordata</taxon>
        <taxon>Craniata</taxon>
        <taxon>Vertebrata</taxon>
        <taxon>Euteleostomi</taxon>
        <taxon>Actinopterygii</taxon>
        <taxon>Neopterygii</taxon>
        <taxon>Teleostei</taxon>
        <taxon>Ostariophysi</taxon>
        <taxon>Siluriformes</taxon>
        <taxon>Ictaluridae</taxon>
        <taxon>Ictalurus</taxon>
    </lineage>
</organism>
<gene>
    <name evidence="5" type="primary">LOC124628821</name>
</gene>
<evidence type="ECO:0000256" key="2">
    <source>
        <dbReference type="SAM" id="MobiDB-lite"/>
    </source>
</evidence>
<feature type="region of interest" description="Disordered" evidence="2">
    <location>
        <begin position="1"/>
        <end position="25"/>
    </location>
</feature>
<name>A0A979F6A4_ICTPU</name>
<accession>A0A979F6A4</accession>
<sequence length="277" mass="31855">MIRHTHGGYVSESESEESDELRASSMNAQLRQENKALKSHVERLQILLSDVPHFEEEKRTMLEALHQSCVREPNVKERLKEEERENECIEDALADLTYILRSEKPRQIKLVTLKREVLTAKCCVEDMQISLDERDEIIRRKDAELVELFAFLKDCSVHAEGIAARIEDAEKAVRAVREREVKEPLRVRDVQACEVKWKKTPTAPVKRVQSEVRQSRVNGMLVTVCCFALTLIFMLFFTFSVLLPFSCEDSLAITCTEAILDSVEELRVPFRTADCTA</sequence>
<dbReference type="AlphaFoldDB" id="A0A979F6A4"/>
<keyword evidence="3" id="KW-0472">Membrane</keyword>
<reference evidence="4" key="1">
    <citation type="journal article" date="2016" name="Nat. Commun.">
        <title>The channel catfish genome sequence provides insights into the evolution of scale formation in teleosts.</title>
        <authorList>
            <person name="Liu Z."/>
            <person name="Liu S."/>
            <person name="Yao J."/>
            <person name="Bao L."/>
            <person name="Zhang J."/>
            <person name="Li Y."/>
            <person name="Jiang C."/>
            <person name="Sun L."/>
            <person name="Wang R."/>
            <person name="Zhang Y."/>
            <person name="Zhou T."/>
            <person name="Zeng Q."/>
            <person name="Fu Q."/>
            <person name="Gao S."/>
            <person name="Li N."/>
            <person name="Koren S."/>
            <person name="Jiang Y."/>
            <person name="Zimin A."/>
            <person name="Xu P."/>
            <person name="Phillippy A.M."/>
            <person name="Geng X."/>
            <person name="Song L."/>
            <person name="Sun F."/>
            <person name="Li C."/>
            <person name="Wang X."/>
            <person name="Chen A."/>
            <person name="Jin Y."/>
            <person name="Yuan Z."/>
            <person name="Yang Y."/>
            <person name="Tan S."/>
            <person name="Peatman E."/>
            <person name="Lu J."/>
            <person name="Qin Z."/>
            <person name="Dunham R."/>
            <person name="Li Z."/>
            <person name="Sonstegard T."/>
            <person name="Feng J."/>
            <person name="Danzmann R.G."/>
            <person name="Schroeder S."/>
            <person name="Scheffler B."/>
            <person name="Duke M.V."/>
            <person name="Ballard L."/>
            <person name="Kucuktas H."/>
            <person name="Kaltenboeck L."/>
            <person name="Liu H."/>
            <person name="Armbruster J."/>
            <person name="Xie Y."/>
            <person name="Kirby M.L."/>
            <person name="Tian Y."/>
            <person name="Flanagan M.E."/>
            <person name="Mu W."/>
            <person name="Waldbieser G.C."/>
        </authorList>
    </citation>
    <scope>NUCLEOTIDE SEQUENCE [LARGE SCALE GENOMIC DNA]</scope>
    <source>
        <strain evidence="4">SDA103</strain>
    </source>
</reference>
<keyword evidence="1" id="KW-0175">Coiled coil</keyword>
<evidence type="ECO:0000313" key="5">
    <source>
        <dbReference type="RefSeq" id="XP_047015449.1"/>
    </source>
</evidence>
<evidence type="ECO:0000313" key="4">
    <source>
        <dbReference type="Proteomes" id="UP000221080"/>
    </source>
</evidence>
<evidence type="ECO:0000256" key="1">
    <source>
        <dbReference type="SAM" id="Coils"/>
    </source>
</evidence>
<reference evidence="5" key="2">
    <citation type="submission" date="2025-08" db="UniProtKB">
        <authorList>
            <consortium name="RefSeq"/>
        </authorList>
    </citation>
    <scope>IDENTIFICATION</scope>
    <source>
        <tissue evidence="5">Blood</tissue>
    </source>
</reference>
<keyword evidence="4" id="KW-1185">Reference proteome</keyword>
<dbReference type="GeneID" id="124628821"/>
<protein>
    <submittedName>
        <fullName evidence="5">Uncharacterized protein LOC124628821</fullName>
    </submittedName>
</protein>
<proteinExistence type="predicted"/>